<dbReference type="EC" id="3.1.4.-" evidence="1"/>
<dbReference type="NCBIfam" id="TIGR00040">
    <property type="entry name" value="yfcE"/>
    <property type="match status" value="1"/>
</dbReference>
<dbReference type="EMBL" id="JAHXCP010000003">
    <property type="protein sequence ID" value="MBW4754282.1"/>
    <property type="molecule type" value="Genomic_DNA"/>
</dbReference>
<comment type="caution">
    <text evidence="3">The sequence shown here is derived from an EMBL/GenBank/DDBJ whole genome shotgun (WGS) entry which is preliminary data.</text>
</comment>
<dbReference type="Pfam" id="PF12850">
    <property type="entry name" value="Metallophos_2"/>
    <property type="match status" value="1"/>
</dbReference>
<sequence length="170" mass="19641">MKRIGIISDTHGYWDDKYEYYLGECDEIWHAGDIGSLEVADKFEAMKPIFRAVCGNVDDYTMRNRYRDVLRFKCEDVDVLLKHIGGYPGRYDRSVQSMLYASPPNLFVDGHSHILKIQFDKTLNLLHINPGAAGLRGWHKERTLVRLTIEGDKFTDCEVITLGNKQQENK</sequence>
<accession>A0ABS6Y469</accession>
<comment type="cofactor">
    <cofactor evidence="1">
        <name>a divalent metal cation</name>
        <dbReference type="ChEBI" id="CHEBI:60240"/>
    </cofactor>
</comment>
<keyword evidence="4" id="KW-1185">Reference proteome</keyword>
<comment type="similarity">
    <text evidence="1">Belongs to the metallophosphoesterase superfamily. YfcE family.</text>
</comment>
<dbReference type="InterPro" id="IPR000979">
    <property type="entry name" value="Phosphodiesterase_MJ0936/Vps29"/>
</dbReference>
<gene>
    <name evidence="3" type="ORF">KZO77_04365</name>
</gene>
<dbReference type="InterPro" id="IPR024654">
    <property type="entry name" value="Calcineurin-like_PHP_lpxH"/>
</dbReference>
<evidence type="ECO:0000259" key="2">
    <source>
        <dbReference type="Pfam" id="PF12850"/>
    </source>
</evidence>
<reference evidence="3 4" key="1">
    <citation type="submission" date="2021-07" db="EMBL/GenBank/DDBJ databases">
        <title>Genomic diversity and antimicrobial resistance of Prevotella spp. isolated from chronic lung disease airways.</title>
        <authorList>
            <person name="Webb K.A."/>
            <person name="Olagoke O.S."/>
            <person name="Baird T."/>
            <person name="Neill J."/>
            <person name="Pham A."/>
            <person name="Wells T.J."/>
            <person name="Ramsay K.A."/>
            <person name="Bell S.C."/>
            <person name="Sarovich D.S."/>
            <person name="Price E.P."/>
        </authorList>
    </citation>
    <scope>NUCLEOTIDE SEQUENCE [LARGE SCALE GENOMIC DNA]</scope>
    <source>
        <strain evidence="3 4">SCHI0027.S.6</strain>
    </source>
</reference>
<evidence type="ECO:0000313" key="4">
    <source>
        <dbReference type="Proteomes" id="UP000812077"/>
    </source>
</evidence>
<evidence type="ECO:0000313" key="3">
    <source>
        <dbReference type="EMBL" id="MBW4754282.1"/>
    </source>
</evidence>
<protein>
    <recommendedName>
        <fullName evidence="1">Phosphoesterase</fullName>
        <ecNumber evidence="1">3.1.4.-</ecNumber>
    </recommendedName>
</protein>
<keyword evidence="1" id="KW-0479">Metal-binding</keyword>
<organism evidence="3 4">
    <name type="scientific">Prevotella melaninogenica</name>
    <dbReference type="NCBI Taxonomy" id="28132"/>
    <lineage>
        <taxon>Bacteria</taxon>
        <taxon>Pseudomonadati</taxon>
        <taxon>Bacteroidota</taxon>
        <taxon>Bacteroidia</taxon>
        <taxon>Bacteroidales</taxon>
        <taxon>Prevotellaceae</taxon>
        <taxon>Prevotella</taxon>
    </lineage>
</organism>
<name>A0ABS6Y469_9BACT</name>
<feature type="domain" description="Calcineurin-like phosphoesterase" evidence="2">
    <location>
        <begin position="3"/>
        <end position="151"/>
    </location>
</feature>
<evidence type="ECO:0000256" key="1">
    <source>
        <dbReference type="RuleBase" id="RU362039"/>
    </source>
</evidence>
<proteinExistence type="inferred from homology"/>
<dbReference type="Proteomes" id="UP000812077">
    <property type="component" value="Unassembled WGS sequence"/>
</dbReference>
<dbReference type="RefSeq" id="WP_219433003.1">
    <property type="nucleotide sequence ID" value="NZ_JAHXCP010000003.1"/>
</dbReference>